<dbReference type="SUPFAM" id="SSF55729">
    <property type="entry name" value="Acyl-CoA N-acyltransferases (Nat)"/>
    <property type="match status" value="1"/>
</dbReference>
<comment type="catalytic activity">
    <reaction evidence="3">
        <text>N-terminal L-alanyl-[ribosomal protein bS18] + acetyl-CoA = N-terminal N(alpha)-acetyl-L-alanyl-[ribosomal protein bS18] + CoA + H(+)</text>
        <dbReference type="Rhea" id="RHEA:43756"/>
        <dbReference type="Rhea" id="RHEA-COMP:10676"/>
        <dbReference type="Rhea" id="RHEA-COMP:10677"/>
        <dbReference type="ChEBI" id="CHEBI:15378"/>
        <dbReference type="ChEBI" id="CHEBI:57287"/>
        <dbReference type="ChEBI" id="CHEBI:57288"/>
        <dbReference type="ChEBI" id="CHEBI:64718"/>
        <dbReference type="ChEBI" id="CHEBI:83683"/>
        <dbReference type="EC" id="2.3.1.266"/>
    </reaction>
</comment>
<keyword evidence="5" id="KW-0687">Ribonucleoprotein</keyword>
<evidence type="ECO:0000256" key="1">
    <source>
        <dbReference type="ARBA" id="ARBA00022679"/>
    </source>
</evidence>
<evidence type="ECO:0000259" key="4">
    <source>
        <dbReference type="PROSITE" id="PS51186"/>
    </source>
</evidence>
<dbReference type="GO" id="GO:0005840">
    <property type="term" value="C:ribosome"/>
    <property type="evidence" value="ECO:0007669"/>
    <property type="project" value="UniProtKB-KW"/>
</dbReference>
<dbReference type="PROSITE" id="PS51186">
    <property type="entry name" value="GNAT"/>
    <property type="match status" value="1"/>
</dbReference>
<dbReference type="PANTHER" id="PTHR42919:SF8">
    <property type="entry name" value="N-ALPHA-ACETYLTRANSFERASE 50"/>
    <property type="match status" value="1"/>
</dbReference>
<dbReference type="InterPro" id="IPR006464">
    <property type="entry name" value="AcTrfase_RimI/Ard1"/>
</dbReference>
<evidence type="ECO:0000313" key="5">
    <source>
        <dbReference type="EMBL" id="MBC5728818.1"/>
    </source>
</evidence>
<dbReference type="RefSeq" id="WP_186935901.1">
    <property type="nucleotide sequence ID" value="NZ_JACOPS010000004.1"/>
</dbReference>
<protein>
    <recommendedName>
        <fullName evidence="3">[Ribosomal protein bS18]-alanine N-acetyltransferase</fullName>
        <ecNumber evidence="3">2.3.1.266</ecNumber>
    </recommendedName>
</protein>
<reference evidence="5 6" key="1">
    <citation type="submission" date="2020-08" db="EMBL/GenBank/DDBJ databases">
        <title>Genome public.</title>
        <authorList>
            <person name="Liu C."/>
            <person name="Sun Q."/>
        </authorList>
    </citation>
    <scope>NUCLEOTIDE SEQUENCE [LARGE SCALE GENOMIC DNA]</scope>
    <source>
        <strain evidence="5 6">NSJ-71</strain>
    </source>
</reference>
<dbReference type="InterPro" id="IPR051556">
    <property type="entry name" value="N-term/lysine_N-AcTrnsfr"/>
</dbReference>
<name>A0ABR7HMP9_9FIRM</name>
<evidence type="ECO:0000256" key="2">
    <source>
        <dbReference type="ARBA" id="ARBA00023315"/>
    </source>
</evidence>
<comment type="function">
    <text evidence="3">Acetylates the N-terminal alanine of ribosomal protein bS18.</text>
</comment>
<dbReference type="PANTHER" id="PTHR42919">
    <property type="entry name" value="N-ALPHA-ACETYLTRANSFERASE"/>
    <property type="match status" value="1"/>
</dbReference>
<dbReference type="EC" id="2.3.1.266" evidence="3"/>
<dbReference type="NCBIfam" id="TIGR01575">
    <property type="entry name" value="rimI"/>
    <property type="match status" value="1"/>
</dbReference>
<dbReference type="EMBL" id="JACOPS010000004">
    <property type="protein sequence ID" value="MBC5728818.1"/>
    <property type="molecule type" value="Genomic_DNA"/>
</dbReference>
<evidence type="ECO:0000313" key="6">
    <source>
        <dbReference type="Proteomes" id="UP000636755"/>
    </source>
</evidence>
<comment type="caution">
    <text evidence="5">The sequence shown here is derived from an EMBL/GenBank/DDBJ whole genome shotgun (WGS) entry which is preliminary data.</text>
</comment>
<keyword evidence="2" id="KW-0012">Acyltransferase</keyword>
<keyword evidence="5" id="KW-0689">Ribosomal protein</keyword>
<keyword evidence="3" id="KW-0963">Cytoplasm</keyword>
<organism evidence="5 6">
    <name type="scientific">Ruminococcus intestinalis</name>
    <dbReference type="NCBI Taxonomy" id="2763066"/>
    <lineage>
        <taxon>Bacteria</taxon>
        <taxon>Bacillati</taxon>
        <taxon>Bacillota</taxon>
        <taxon>Clostridia</taxon>
        <taxon>Eubacteriales</taxon>
        <taxon>Oscillospiraceae</taxon>
        <taxon>Ruminococcus</taxon>
    </lineage>
</organism>
<sequence length="144" mass="16438">MRIEEMKESHLLQVAEIENKCFSHPWSLKSLESELKNNGSHFYVSVEDDKVLGYIGMNVVVDEGYIFNVAVDENARKKGIGTALINTLVTFAKKNSLAFLTLEVRQYNENAIRLYSNAGFVKVGERKNYYSEPAENAILMTKYF</sequence>
<gene>
    <name evidence="5" type="primary">rimI</name>
    <name evidence="5" type="ORF">H8R91_09875</name>
</gene>
<accession>A0ABR7HMP9</accession>
<keyword evidence="1" id="KW-0808">Transferase</keyword>
<evidence type="ECO:0000256" key="3">
    <source>
        <dbReference type="RuleBase" id="RU363094"/>
    </source>
</evidence>
<dbReference type="Gene3D" id="3.40.630.30">
    <property type="match status" value="1"/>
</dbReference>
<comment type="similarity">
    <text evidence="3">Belongs to the acetyltransferase family. RimI subfamily.</text>
</comment>
<dbReference type="InterPro" id="IPR000182">
    <property type="entry name" value="GNAT_dom"/>
</dbReference>
<proteinExistence type="inferred from homology"/>
<comment type="subcellular location">
    <subcellularLocation>
        <location evidence="3">Cytoplasm</location>
    </subcellularLocation>
</comment>
<dbReference type="Proteomes" id="UP000636755">
    <property type="component" value="Unassembled WGS sequence"/>
</dbReference>
<dbReference type="CDD" id="cd04301">
    <property type="entry name" value="NAT_SF"/>
    <property type="match status" value="1"/>
</dbReference>
<keyword evidence="6" id="KW-1185">Reference proteome</keyword>
<dbReference type="Pfam" id="PF00583">
    <property type="entry name" value="Acetyltransf_1"/>
    <property type="match status" value="1"/>
</dbReference>
<feature type="domain" description="N-acetyltransferase" evidence="4">
    <location>
        <begin position="1"/>
        <end position="144"/>
    </location>
</feature>
<dbReference type="InterPro" id="IPR016181">
    <property type="entry name" value="Acyl_CoA_acyltransferase"/>
</dbReference>